<dbReference type="SMART" id="SM00530">
    <property type="entry name" value="HTH_XRE"/>
    <property type="match status" value="1"/>
</dbReference>
<proteinExistence type="predicted"/>
<dbReference type="Pfam" id="PF01381">
    <property type="entry name" value="HTH_3"/>
    <property type="match status" value="1"/>
</dbReference>
<feature type="domain" description="HTH cro/C1-type" evidence="1">
    <location>
        <begin position="34"/>
        <end position="88"/>
    </location>
</feature>
<reference evidence="2 3" key="1">
    <citation type="submission" date="2023-03" db="EMBL/GenBank/DDBJ databases">
        <title>Host association and intracellularity evolved multiple times independently in the Rickettsiales.</title>
        <authorList>
            <person name="Castelli M."/>
            <person name="Nardi T."/>
            <person name="Gammuto L."/>
            <person name="Bellinzona G."/>
            <person name="Sabaneyeva E."/>
            <person name="Potekhin A."/>
            <person name="Serra V."/>
            <person name="Petroni G."/>
            <person name="Sassera D."/>
        </authorList>
    </citation>
    <scope>NUCLEOTIDE SEQUENCE [LARGE SCALE GENOMIC DNA]</scope>
    <source>
        <strain evidence="2 3">Sr 2-6</strain>
    </source>
</reference>
<gene>
    <name evidence="2" type="ORF">Megvenef_01625</name>
</gene>
<dbReference type="PROSITE" id="PS50943">
    <property type="entry name" value="HTH_CROC1"/>
    <property type="match status" value="1"/>
</dbReference>
<evidence type="ECO:0000313" key="2">
    <source>
        <dbReference type="EMBL" id="MEA0971641.1"/>
    </source>
</evidence>
<organism evidence="2 3">
    <name type="scientific">Candidatus Megaera venefica</name>
    <dbReference type="NCBI Taxonomy" id="2055910"/>
    <lineage>
        <taxon>Bacteria</taxon>
        <taxon>Pseudomonadati</taxon>
        <taxon>Pseudomonadota</taxon>
        <taxon>Alphaproteobacteria</taxon>
        <taxon>Rickettsiales</taxon>
        <taxon>Rickettsiaceae</taxon>
        <taxon>Candidatus Megaera</taxon>
    </lineage>
</organism>
<dbReference type="InterPro" id="IPR001387">
    <property type="entry name" value="Cro/C1-type_HTH"/>
</dbReference>
<protein>
    <submittedName>
        <fullName evidence="2">Helix-turn-helix transcriptional regulator</fullName>
    </submittedName>
</protein>
<comment type="caution">
    <text evidence="2">The sequence shown here is derived from an EMBL/GenBank/DDBJ whole genome shotgun (WGS) entry which is preliminary data.</text>
</comment>
<dbReference type="CDD" id="cd00093">
    <property type="entry name" value="HTH_XRE"/>
    <property type="match status" value="1"/>
</dbReference>
<evidence type="ECO:0000313" key="3">
    <source>
        <dbReference type="Proteomes" id="UP001291687"/>
    </source>
</evidence>
<evidence type="ECO:0000259" key="1">
    <source>
        <dbReference type="PROSITE" id="PS50943"/>
    </source>
</evidence>
<keyword evidence="3" id="KW-1185">Reference proteome</keyword>
<name>A0ABU5NEN1_9RICK</name>
<accession>A0ABU5NEN1</accession>
<dbReference type="Proteomes" id="UP001291687">
    <property type="component" value="Unassembled WGS sequence"/>
</dbReference>
<sequence length="89" mass="10126">MIKYDTIKSELLSDPEVAKEYENSKIEFEIAQSLILARIEANMTQAEVATKMHTTQSVIARLESGQHFPSLKTIHKYAIAINKHINLQL</sequence>
<dbReference type="Gene3D" id="1.10.260.40">
    <property type="entry name" value="lambda repressor-like DNA-binding domains"/>
    <property type="match status" value="1"/>
</dbReference>
<dbReference type="InterPro" id="IPR010982">
    <property type="entry name" value="Lambda_DNA-bd_dom_sf"/>
</dbReference>
<dbReference type="EMBL" id="JARJFB010000199">
    <property type="protein sequence ID" value="MEA0971641.1"/>
    <property type="molecule type" value="Genomic_DNA"/>
</dbReference>
<dbReference type="SUPFAM" id="SSF47413">
    <property type="entry name" value="lambda repressor-like DNA-binding domains"/>
    <property type="match status" value="1"/>
</dbReference>